<evidence type="ECO:0000313" key="2">
    <source>
        <dbReference type="Proteomes" id="UP000027135"/>
    </source>
</evidence>
<sequence>MLTVVADAERRTAWLLPASHDILSRGYDCDNRNGGNNKSFTCFGQTKLRLPLKVVKIKMNRNITTEPVVLYGCESWSLALREERRLRLHPVLSSEVKEDEIGETCSTNVGNAKHLGYGKTRVTKM</sequence>
<reference evidence="1 2" key="1">
    <citation type="journal article" date="2014" name="Nat. Commun.">
        <title>Molecular traces of alternative social organization in a termite genome.</title>
        <authorList>
            <person name="Terrapon N."/>
            <person name="Li C."/>
            <person name="Robertson H.M."/>
            <person name="Ji L."/>
            <person name="Meng X."/>
            <person name="Booth W."/>
            <person name="Chen Z."/>
            <person name="Childers C.P."/>
            <person name="Glastad K.M."/>
            <person name="Gokhale K."/>
            <person name="Gowin J."/>
            <person name="Gronenberg W."/>
            <person name="Hermansen R.A."/>
            <person name="Hu H."/>
            <person name="Hunt B.G."/>
            <person name="Huylmans A.K."/>
            <person name="Khalil S.M."/>
            <person name="Mitchell R.D."/>
            <person name="Munoz-Torres M.C."/>
            <person name="Mustard J.A."/>
            <person name="Pan H."/>
            <person name="Reese J.T."/>
            <person name="Scharf M.E."/>
            <person name="Sun F."/>
            <person name="Vogel H."/>
            <person name="Xiao J."/>
            <person name="Yang W."/>
            <person name="Yang Z."/>
            <person name="Yang Z."/>
            <person name="Zhou J."/>
            <person name="Zhu J."/>
            <person name="Brent C.S."/>
            <person name="Elsik C.G."/>
            <person name="Goodisman M.A."/>
            <person name="Liberles D.A."/>
            <person name="Roe R.M."/>
            <person name="Vargo E.L."/>
            <person name="Vilcinskas A."/>
            <person name="Wang J."/>
            <person name="Bornberg-Bauer E."/>
            <person name="Korb J."/>
            <person name="Zhang G."/>
            <person name="Liebig J."/>
        </authorList>
    </citation>
    <scope>NUCLEOTIDE SEQUENCE [LARGE SCALE GENOMIC DNA]</scope>
    <source>
        <tissue evidence="1">Whole organism</tissue>
    </source>
</reference>
<protein>
    <submittedName>
        <fullName evidence="1">Uncharacterized protein</fullName>
    </submittedName>
</protein>
<dbReference type="InParanoid" id="A0A067QZ78"/>
<keyword evidence="2" id="KW-1185">Reference proteome</keyword>
<gene>
    <name evidence="1" type="ORF">L798_09796</name>
</gene>
<dbReference type="EMBL" id="KK852818">
    <property type="protein sequence ID" value="KDR15718.1"/>
    <property type="molecule type" value="Genomic_DNA"/>
</dbReference>
<proteinExistence type="predicted"/>
<accession>A0A067QZ78</accession>
<dbReference type="Proteomes" id="UP000027135">
    <property type="component" value="Unassembled WGS sequence"/>
</dbReference>
<name>A0A067QZ78_ZOONE</name>
<evidence type="ECO:0000313" key="1">
    <source>
        <dbReference type="EMBL" id="KDR15718.1"/>
    </source>
</evidence>
<dbReference type="AlphaFoldDB" id="A0A067QZ78"/>
<organism evidence="1 2">
    <name type="scientific">Zootermopsis nevadensis</name>
    <name type="common">Dampwood termite</name>
    <dbReference type="NCBI Taxonomy" id="136037"/>
    <lineage>
        <taxon>Eukaryota</taxon>
        <taxon>Metazoa</taxon>
        <taxon>Ecdysozoa</taxon>
        <taxon>Arthropoda</taxon>
        <taxon>Hexapoda</taxon>
        <taxon>Insecta</taxon>
        <taxon>Pterygota</taxon>
        <taxon>Neoptera</taxon>
        <taxon>Polyneoptera</taxon>
        <taxon>Dictyoptera</taxon>
        <taxon>Blattodea</taxon>
        <taxon>Blattoidea</taxon>
        <taxon>Termitoidae</taxon>
        <taxon>Termopsidae</taxon>
        <taxon>Zootermopsis</taxon>
    </lineage>
</organism>